<evidence type="ECO:0000256" key="1">
    <source>
        <dbReference type="SAM" id="MobiDB-lite"/>
    </source>
</evidence>
<feature type="compositionally biased region" description="Polar residues" evidence="1">
    <location>
        <begin position="27"/>
        <end position="41"/>
    </location>
</feature>
<reference evidence="2 3" key="1">
    <citation type="journal article" date="2019" name="Commun. Biol.">
        <title>The bagworm genome reveals a unique fibroin gene that provides high tensile strength.</title>
        <authorList>
            <person name="Kono N."/>
            <person name="Nakamura H."/>
            <person name="Ohtoshi R."/>
            <person name="Tomita M."/>
            <person name="Numata K."/>
            <person name="Arakawa K."/>
        </authorList>
    </citation>
    <scope>NUCLEOTIDE SEQUENCE [LARGE SCALE GENOMIC DNA]</scope>
</reference>
<dbReference type="AlphaFoldDB" id="A0A4C1U7V5"/>
<sequence length="265" mass="29391">MVAWGDEGTVRCNAECGRADAPANDSPKFTSTGTGGPTRQSRPLAIYCSPLLPDPDLEKNHKAHQSFDLPEVMIPMALPDPPLLRRSVYKRDLYSFQTQVLVRFVVNTQTSREPQNRRGDRRGRGAKTLSADRLAPPMLQSLRISKNVTSKFEYQFNFVSFTGEYLLSTHQGGEKPCWPTKGFIRICIKGGTGIESGTKSKARTATEIENGIGVKIKRGTGIRIKSLTRVKIKNSTGTSKESGNQIGIDTKIYPYDDEGFHFMSM</sequence>
<protein>
    <submittedName>
        <fullName evidence="2">Uncharacterized protein</fullName>
    </submittedName>
</protein>
<comment type="caution">
    <text evidence="2">The sequence shown here is derived from an EMBL/GenBank/DDBJ whole genome shotgun (WGS) entry which is preliminary data.</text>
</comment>
<feature type="region of interest" description="Disordered" evidence="1">
    <location>
        <begin position="18"/>
        <end position="42"/>
    </location>
</feature>
<dbReference type="EMBL" id="BGZK01000135">
    <property type="protein sequence ID" value="GBP22004.1"/>
    <property type="molecule type" value="Genomic_DNA"/>
</dbReference>
<dbReference type="Proteomes" id="UP000299102">
    <property type="component" value="Unassembled WGS sequence"/>
</dbReference>
<accession>A0A4C1U7V5</accession>
<name>A0A4C1U7V5_EUMVA</name>
<organism evidence="2 3">
    <name type="scientific">Eumeta variegata</name>
    <name type="common">Bagworm moth</name>
    <name type="synonym">Eumeta japonica</name>
    <dbReference type="NCBI Taxonomy" id="151549"/>
    <lineage>
        <taxon>Eukaryota</taxon>
        <taxon>Metazoa</taxon>
        <taxon>Ecdysozoa</taxon>
        <taxon>Arthropoda</taxon>
        <taxon>Hexapoda</taxon>
        <taxon>Insecta</taxon>
        <taxon>Pterygota</taxon>
        <taxon>Neoptera</taxon>
        <taxon>Endopterygota</taxon>
        <taxon>Lepidoptera</taxon>
        <taxon>Glossata</taxon>
        <taxon>Ditrysia</taxon>
        <taxon>Tineoidea</taxon>
        <taxon>Psychidae</taxon>
        <taxon>Oiketicinae</taxon>
        <taxon>Eumeta</taxon>
    </lineage>
</organism>
<evidence type="ECO:0000313" key="2">
    <source>
        <dbReference type="EMBL" id="GBP22004.1"/>
    </source>
</evidence>
<proteinExistence type="predicted"/>
<keyword evidence="3" id="KW-1185">Reference proteome</keyword>
<evidence type="ECO:0000313" key="3">
    <source>
        <dbReference type="Proteomes" id="UP000299102"/>
    </source>
</evidence>
<feature type="region of interest" description="Disordered" evidence="1">
    <location>
        <begin position="110"/>
        <end position="129"/>
    </location>
</feature>
<gene>
    <name evidence="2" type="ORF">EVAR_18645_1</name>
</gene>